<accession>A0A3P8BJC5</accession>
<reference evidence="3" key="2">
    <citation type="submission" date="2019-09" db="UniProtKB">
        <authorList>
            <consortium name="WormBaseParasite"/>
        </authorList>
    </citation>
    <scope>IDENTIFICATION</scope>
</reference>
<evidence type="ECO:0000313" key="2">
    <source>
        <dbReference type="Proteomes" id="UP000050761"/>
    </source>
</evidence>
<name>A0A183GCP3_HELPZ</name>
<reference evidence="1 2" key="1">
    <citation type="submission" date="2018-11" db="EMBL/GenBank/DDBJ databases">
        <authorList>
            <consortium name="Pathogen Informatics"/>
        </authorList>
    </citation>
    <scope>NUCLEOTIDE SEQUENCE [LARGE SCALE GENOMIC DNA]</scope>
</reference>
<accession>A0A183GCP3</accession>
<gene>
    <name evidence="1" type="ORF">HPBE_LOCUS19957</name>
</gene>
<keyword evidence="2" id="KW-1185">Reference proteome</keyword>
<proteinExistence type="predicted"/>
<dbReference type="EMBL" id="UZAH01031747">
    <property type="protein sequence ID" value="VDP17570.1"/>
    <property type="molecule type" value="Genomic_DNA"/>
</dbReference>
<evidence type="ECO:0000313" key="3">
    <source>
        <dbReference type="WBParaSite" id="HPBE_0001995801-mRNA-1"/>
    </source>
</evidence>
<evidence type="ECO:0000313" key="1">
    <source>
        <dbReference type="EMBL" id="VDP17570.1"/>
    </source>
</evidence>
<dbReference type="OrthoDB" id="9905996at2759"/>
<sequence length="133" mass="14590">MVCPHGREGDCRVVGTEYLITCSECKEEYIGKTGTPLWVRVKEHADGLNKCKVSTSLGEHRLRIHNGTAIGVEVTILARESGIAARKTLEALWIAFKNPAISRKEEREAVIQKLAPFADLCGLHLGGRQPEGP</sequence>
<dbReference type="AlphaFoldDB" id="A0A183GCP3"/>
<protein>
    <submittedName>
        <fullName evidence="3">GIY-YIG domain-containing protein</fullName>
    </submittedName>
</protein>
<organism evidence="2 3">
    <name type="scientific">Heligmosomoides polygyrus</name>
    <name type="common">Parasitic roundworm</name>
    <dbReference type="NCBI Taxonomy" id="6339"/>
    <lineage>
        <taxon>Eukaryota</taxon>
        <taxon>Metazoa</taxon>
        <taxon>Ecdysozoa</taxon>
        <taxon>Nematoda</taxon>
        <taxon>Chromadorea</taxon>
        <taxon>Rhabditida</taxon>
        <taxon>Rhabditina</taxon>
        <taxon>Rhabditomorpha</taxon>
        <taxon>Strongyloidea</taxon>
        <taxon>Heligmosomidae</taxon>
        <taxon>Heligmosomoides</taxon>
    </lineage>
</organism>
<dbReference type="WBParaSite" id="HPBE_0001995801-mRNA-1">
    <property type="protein sequence ID" value="HPBE_0001995801-mRNA-1"/>
    <property type="gene ID" value="HPBE_0001995801"/>
</dbReference>
<dbReference type="Proteomes" id="UP000050761">
    <property type="component" value="Unassembled WGS sequence"/>
</dbReference>